<proteinExistence type="predicted"/>
<keyword evidence="1" id="KW-0175">Coiled coil</keyword>
<feature type="coiled-coil region" evidence="1">
    <location>
        <begin position="45"/>
        <end position="92"/>
    </location>
</feature>
<dbReference type="AlphaFoldDB" id="A0A5B7HN15"/>
<reference evidence="3 4" key="1">
    <citation type="submission" date="2019-05" db="EMBL/GenBank/DDBJ databases">
        <title>Another draft genome of Portunus trituberculatus and its Hox gene families provides insights of decapod evolution.</title>
        <authorList>
            <person name="Jeong J.-H."/>
            <person name="Song I."/>
            <person name="Kim S."/>
            <person name="Choi T."/>
            <person name="Kim D."/>
            <person name="Ryu S."/>
            <person name="Kim W."/>
        </authorList>
    </citation>
    <scope>NUCLEOTIDE SEQUENCE [LARGE SCALE GENOMIC DNA]</scope>
    <source>
        <tissue evidence="3">Muscle</tissue>
    </source>
</reference>
<evidence type="ECO:0000256" key="1">
    <source>
        <dbReference type="SAM" id="Coils"/>
    </source>
</evidence>
<dbReference type="EMBL" id="VSRR010030601">
    <property type="protein sequence ID" value="MPC70128.1"/>
    <property type="molecule type" value="Genomic_DNA"/>
</dbReference>
<evidence type="ECO:0000313" key="3">
    <source>
        <dbReference type="EMBL" id="MPC70128.1"/>
    </source>
</evidence>
<evidence type="ECO:0000313" key="4">
    <source>
        <dbReference type="Proteomes" id="UP000324222"/>
    </source>
</evidence>
<gene>
    <name evidence="3" type="ORF">E2C01_064367</name>
</gene>
<feature type="region of interest" description="Disordered" evidence="2">
    <location>
        <begin position="1"/>
        <end position="45"/>
    </location>
</feature>
<sequence length="94" mass="10509">MSHDNGRGGPGVGDMGRISPGRSIGSRGGSRRSSPSSIADSVQSAARLEELRLKLEIRKMDIEAEERRESKRQAAEERAREVEMMRLELEREKT</sequence>
<organism evidence="3 4">
    <name type="scientific">Portunus trituberculatus</name>
    <name type="common">Swimming crab</name>
    <name type="synonym">Neptunus trituberculatus</name>
    <dbReference type="NCBI Taxonomy" id="210409"/>
    <lineage>
        <taxon>Eukaryota</taxon>
        <taxon>Metazoa</taxon>
        <taxon>Ecdysozoa</taxon>
        <taxon>Arthropoda</taxon>
        <taxon>Crustacea</taxon>
        <taxon>Multicrustacea</taxon>
        <taxon>Malacostraca</taxon>
        <taxon>Eumalacostraca</taxon>
        <taxon>Eucarida</taxon>
        <taxon>Decapoda</taxon>
        <taxon>Pleocyemata</taxon>
        <taxon>Brachyura</taxon>
        <taxon>Eubrachyura</taxon>
        <taxon>Portunoidea</taxon>
        <taxon>Portunidae</taxon>
        <taxon>Portuninae</taxon>
        <taxon>Portunus</taxon>
    </lineage>
</organism>
<keyword evidence="4" id="KW-1185">Reference proteome</keyword>
<evidence type="ECO:0000256" key="2">
    <source>
        <dbReference type="SAM" id="MobiDB-lite"/>
    </source>
</evidence>
<dbReference type="Proteomes" id="UP000324222">
    <property type="component" value="Unassembled WGS sequence"/>
</dbReference>
<name>A0A5B7HN15_PORTR</name>
<protein>
    <submittedName>
        <fullName evidence="3">Uncharacterized protein</fullName>
    </submittedName>
</protein>
<accession>A0A5B7HN15</accession>
<comment type="caution">
    <text evidence="3">The sequence shown here is derived from an EMBL/GenBank/DDBJ whole genome shotgun (WGS) entry which is preliminary data.</text>
</comment>
<feature type="compositionally biased region" description="Low complexity" evidence="2">
    <location>
        <begin position="15"/>
        <end position="38"/>
    </location>
</feature>